<proteinExistence type="predicted"/>
<sequence>STPAPPPSRTTALIPLVGESRGSSGEPSSQMLRAPGPQESETPHLHPKP</sequence>
<dbReference type="AlphaFoldDB" id="A0A392QR46"/>
<keyword evidence="3" id="KW-1185">Reference proteome</keyword>
<feature type="region of interest" description="Disordered" evidence="1">
    <location>
        <begin position="1"/>
        <end position="49"/>
    </location>
</feature>
<protein>
    <submittedName>
        <fullName evidence="2">Uncharacterized protein</fullName>
    </submittedName>
</protein>
<accession>A0A392QR46</accession>
<name>A0A392QR46_9FABA</name>
<evidence type="ECO:0000313" key="2">
    <source>
        <dbReference type="EMBL" id="MCI26439.1"/>
    </source>
</evidence>
<dbReference type="EMBL" id="LXQA010153241">
    <property type="protein sequence ID" value="MCI26439.1"/>
    <property type="molecule type" value="Genomic_DNA"/>
</dbReference>
<evidence type="ECO:0000256" key="1">
    <source>
        <dbReference type="SAM" id="MobiDB-lite"/>
    </source>
</evidence>
<reference evidence="2 3" key="1">
    <citation type="journal article" date="2018" name="Front. Plant Sci.">
        <title>Red Clover (Trifolium pratense) and Zigzag Clover (T. medium) - A Picture of Genomic Similarities and Differences.</title>
        <authorList>
            <person name="Dluhosova J."/>
            <person name="Istvanek J."/>
            <person name="Nedelnik J."/>
            <person name="Repkova J."/>
        </authorList>
    </citation>
    <scope>NUCLEOTIDE SEQUENCE [LARGE SCALE GENOMIC DNA]</scope>
    <source>
        <strain evidence="3">cv. 10/8</strain>
        <tissue evidence="2">Leaf</tissue>
    </source>
</reference>
<dbReference type="Proteomes" id="UP000265520">
    <property type="component" value="Unassembled WGS sequence"/>
</dbReference>
<feature type="compositionally biased region" description="Low complexity" evidence="1">
    <location>
        <begin position="18"/>
        <end position="29"/>
    </location>
</feature>
<organism evidence="2 3">
    <name type="scientific">Trifolium medium</name>
    <dbReference type="NCBI Taxonomy" id="97028"/>
    <lineage>
        <taxon>Eukaryota</taxon>
        <taxon>Viridiplantae</taxon>
        <taxon>Streptophyta</taxon>
        <taxon>Embryophyta</taxon>
        <taxon>Tracheophyta</taxon>
        <taxon>Spermatophyta</taxon>
        <taxon>Magnoliopsida</taxon>
        <taxon>eudicotyledons</taxon>
        <taxon>Gunneridae</taxon>
        <taxon>Pentapetalae</taxon>
        <taxon>rosids</taxon>
        <taxon>fabids</taxon>
        <taxon>Fabales</taxon>
        <taxon>Fabaceae</taxon>
        <taxon>Papilionoideae</taxon>
        <taxon>50 kb inversion clade</taxon>
        <taxon>NPAAA clade</taxon>
        <taxon>Hologalegina</taxon>
        <taxon>IRL clade</taxon>
        <taxon>Trifolieae</taxon>
        <taxon>Trifolium</taxon>
    </lineage>
</organism>
<comment type="caution">
    <text evidence="2">The sequence shown here is derived from an EMBL/GenBank/DDBJ whole genome shotgun (WGS) entry which is preliminary data.</text>
</comment>
<evidence type="ECO:0000313" key="3">
    <source>
        <dbReference type="Proteomes" id="UP000265520"/>
    </source>
</evidence>
<feature type="non-terminal residue" evidence="2">
    <location>
        <position position="1"/>
    </location>
</feature>